<evidence type="ECO:0000259" key="1">
    <source>
        <dbReference type="PROSITE" id="PS50835"/>
    </source>
</evidence>
<organism evidence="2 3">
    <name type="scientific">Biomphalaria pfeifferi</name>
    <name type="common">Bloodfluke planorb</name>
    <name type="synonym">Freshwater snail</name>
    <dbReference type="NCBI Taxonomy" id="112525"/>
    <lineage>
        <taxon>Eukaryota</taxon>
        <taxon>Metazoa</taxon>
        <taxon>Spiralia</taxon>
        <taxon>Lophotrochozoa</taxon>
        <taxon>Mollusca</taxon>
        <taxon>Gastropoda</taxon>
        <taxon>Heterobranchia</taxon>
        <taxon>Euthyneura</taxon>
        <taxon>Panpulmonata</taxon>
        <taxon>Hygrophila</taxon>
        <taxon>Lymnaeoidea</taxon>
        <taxon>Planorbidae</taxon>
        <taxon>Biomphalaria</taxon>
    </lineage>
</organism>
<dbReference type="InterPro" id="IPR007110">
    <property type="entry name" value="Ig-like_dom"/>
</dbReference>
<name>A0AAD8BMS9_BIOPF</name>
<keyword evidence="3" id="KW-1185">Reference proteome</keyword>
<dbReference type="PROSITE" id="PS50835">
    <property type="entry name" value="IG_LIKE"/>
    <property type="match status" value="1"/>
</dbReference>
<dbReference type="EMBL" id="JASAOG010000054">
    <property type="protein sequence ID" value="KAK0057524.1"/>
    <property type="molecule type" value="Genomic_DNA"/>
</dbReference>
<evidence type="ECO:0000313" key="3">
    <source>
        <dbReference type="Proteomes" id="UP001233172"/>
    </source>
</evidence>
<dbReference type="InterPro" id="IPR003599">
    <property type="entry name" value="Ig_sub"/>
</dbReference>
<dbReference type="Gene3D" id="2.60.40.10">
    <property type="entry name" value="Immunoglobulins"/>
    <property type="match status" value="1"/>
</dbReference>
<dbReference type="SMART" id="SM00409">
    <property type="entry name" value="IG"/>
    <property type="match status" value="1"/>
</dbReference>
<comment type="caution">
    <text evidence="2">The sequence shown here is derived from an EMBL/GenBank/DDBJ whole genome shotgun (WGS) entry which is preliminary data.</text>
</comment>
<reference evidence="2" key="1">
    <citation type="journal article" date="2023" name="PLoS Negl. Trop. Dis.">
        <title>A genome sequence for Biomphalaria pfeifferi, the major vector snail for the human-infecting parasite Schistosoma mansoni.</title>
        <authorList>
            <person name="Bu L."/>
            <person name="Lu L."/>
            <person name="Laidemitt M.R."/>
            <person name="Zhang S.M."/>
            <person name="Mutuku M."/>
            <person name="Mkoji G."/>
            <person name="Steinauer M."/>
            <person name="Loker E.S."/>
        </authorList>
    </citation>
    <scope>NUCLEOTIDE SEQUENCE</scope>
    <source>
        <strain evidence="2">KasaAsao</strain>
    </source>
</reference>
<dbReference type="Proteomes" id="UP001233172">
    <property type="component" value="Unassembled WGS sequence"/>
</dbReference>
<proteinExistence type="predicted"/>
<dbReference type="AlphaFoldDB" id="A0AAD8BMS9"/>
<feature type="domain" description="Ig-like" evidence="1">
    <location>
        <begin position="52"/>
        <end position="166"/>
    </location>
</feature>
<dbReference type="Pfam" id="PF07686">
    <property type="entry name" value="V-set"/>
    <property type="match status" value="1"/>
</dbReference>
<dbReference type="InterPro" id="IPR013106">
    <property type="entry name" value="Ig_V-set"/>
</dbReference>
<sequence length="176" mass="20157">MDDLISVNAVGFQSSADIRFLQSGYLPWVGTQDFFFWFCFNAVAFLRIGLEPGLAWAEMTGNQQNTVFKTASLGGQQVLPCEIIYPPEYPDVQYVVTWTKQGLNDSLLIKFEGYNTQIQEQYKERIEIVNKEASLRISHIEPDDEGWYGCEVYFASSKDTARKTPSIKTWVYLTVH</sequence>
<evidence type="ECO:0000313" key="2">
    <source>
        <dbReference type="EMBL" id="KAK0057524.1"/>
    </source>
</evidence>
<reference evidence="2" key="2">
    <citation type="submission" date="2023-04" db="EMBL/GenBank/DDBJ databases">
        <authorList>
            <person name="Bu L."/>
            <person name="Lu L."/>
            <person name="Laidemitt M.R."/>
            <person name="Zhang S.M."/>
            <person name="Mutuku M."/>
            <person name="Mkoji G."/>
            <person name="Steinauer M."/>
            <person name="Loker E.S."/>
        </authorList>
    </citation>
    <scope>NUCLEOTIDE SEQUENCE</scope>
    <source>
        <strain evidence="2">KasaAsao</strain>
        <tissue evidence="2">Whole Snail</tissue>
    </source>
</reference>
<protein>
    <submittedName>
        <fullName evidence="2">Protein turtle B</fullName>
    </submittedName>
</protein>
<accession>A0AAD8BMS9</accession>
<dbReference type="SUPFAM" id="SSF48726">
    <property type="entry name" value="Immunoglobulin"/>
    <property type="match status" value="1"/>
</dbReference>
<dbReference type="InterPro" id="IPR013783">
    <property type="entry name" value="Ig-like_fold"/>
</dbReference>
<dbReference type="InterPro" id="IPR036179">
    <property type="entry name" value="Ig-like_dom_sf"/>
</dbReference>
<feature type="non-terminal residue" evidence="2">
    <location>
        <position position="176"/>
    </location>
</feature>
<gene>
    <name evidence="2" type="ORF">Bpfe_013042</name>
</gene>